<reference evidence="1 2" key="1">
    <citation type="journal article" date="2015" name="Stand. Genomic Sci.">
        <title>Genomic Encyclopedia of Bacterial and Archaeal Type Strains, Phase III: the genomes of soil and plant-associated and newly described type strains.</title>
        <authorList>
            <person name="Whitman W.B."/>
            <person name="Woyke T."/>
            <person name="Klenk H.P."/>
            <person name="Zhou Y."/>
            <person name="Lilburn T.G."/>
            <person name="Beck B.J."/>
            <person name="De Vos P."/>
            <person name="Vandamme P."/>
            <person name="Eisen J.A."/>
            <person name="Garrity G."/>
            <person name="Hugenholtz P."/>
            <person name="Kyrpides N.C."/>
        </authorList>
    </citation>
    <scope>NUCLEOTIDE SEQUENCE [LARGE SCALE GENOMIC DNA]</scope>
    <source>
        <strain evidence="1 2">CV53</strain>
    </source>
</reference>
<keyword evidence="2" id="KW-1185">Reference proteome</keyword>
<proteinExistence type="predicted"/>
<organism evidence="1 2">
    <name type="scientific">Mesobacillus foraminis</name>
    <dbReference type="NCBI Taxonomy" id="279826"/>
    <lineage>
        <taxon>Bacteria</taxon>
        <taxon>Bacillati</taxon>
        <taxon>Bacillota</taxon>
        <taxon>Bacilli</taxon>
        <taxon>Bacillales</taxon>
        <taxon>Bacillaceae</taxon>
        <taxon>Mesobacillus</taxon>
    </lineage>
</organism>
<evidence type="ECO:0008006" key="3">
    <source>
        <dbReference type="Google" id="ProtNLM"/>
    </source>
</evidence>
<name>A0A4R2BBC5_9BACI</name>
<accession>A0A4R2BBC5</accession>
<protein>
    <recommendedName>
        <fullName evidence="3">LysM domain-containing protein</fullName>
    </recommendedName>
</protein>
<dbReference type="EMBL" id="SLVV01000009">
    <property type="protein sequence ID" value="TCN22849.1"/>
    <property type="molecule type" value="Genomic_DNA"/>
</dbReference>
<dbReference type="AlphaFoldDB" id="A0A4R2BBC5"/>
<comment type="caution">
    <text evidence="1">The sequence shown here is derived from an EMBL/GenBank/DDBJ whole genome shotgun (WGS) entry which is preliminary data.</text>
</comment>
<evidence type="ECO:0000313" key="2">
    <source>
        <dbReference type="Proteomes" id="UP000295689"/>
    </source>
</evidence>
<sequence>MKKLAGFLFIMLLIYSIYHDIQHGTLPAAVSAVQVEETEPPAADKSYFEKKIQPGETVLSVMEKQFDGPVPVPITTIVNDFQELNNGLDPKEIQLGKSYKFPEY</sequence>
<dbReference type="Proteomes" id="UP000295689">
    <property type="component" value="Unassembled WGS sequence"/>
</dbReference>
<gene>
    <name evidence="1" type="ORF">EV146_1092</name>
</gene>
<dbReference type="RefSeq" id="WP_132008531.1">
    <property type="nucleotide sequence ID" value="NZ_JABUHM010000008.1"/>
</dbReference>
<evidence type="ECO:0000313" key="1">
    <source>
        <dbReference type="EMBL" id="TCN22849.1"/>
    </source>
</evidence>